<dbReference type="InterPro" id="IPR028226">
    <property type="entry name" value="LIN37"/>
</dbReference>
<dbReference type="GO" id="GO:0031523">
    <property type="term" value="C:Myb complex"/>
    <property type="evidence" value="ECO:0007669"/>
    <property type="project" value="TreeGrafter"/>
</dbReference>
<feature type="compositionally biased region" description="Polar residues" evidence="1">
    <location>
        <begin position="138"/>
        <end position="168"/>
    </location>
</feature>
<organism evidence="2 3">
    <name type="scientific">Pocillopora meandrina</name>
    <dbReference type="NCBI Taxonomy" id="46732"/>
    <lineage>
        <taxon>Eukaryota</taxon>
        <taxon>Metazoa</taxon>
        <taxon>Cnidaria</taxon>
        <taxon>Anthozoa</taxon>
        <taxon>Hexacorallia</taxon>
        <taxon>Scleractinia</taxon>
        <taxon>Astrocoeniina</taxon>
        <taxon>Pocilloporidae</taxon>
        <taxon>Pocillopora</taxon>
    </lineage>
</organism>
<evidence type="ECO:0000313" key="2">
    <source>
        <dbReference type="EMBL" id="CAH3125664.1"/>
    </source>
</evidence>
<proteinExistence type="predicted"/>
<sequence>MAAKREETTSGVKSARVRLDALLKDLIKKTEESGEGETSSTTGSSAAFQMPPPSTPTKRFIKFSVSFWLQNDFLMRKTPRKRRKKDVGYDDADGSSQNRIFVMKLFDRSVDFAQFNEDTTLYALARAWMQNKPYGTKPSDSQEGNQDGESPTSSQESVMSSLSHSNGDSDPKNVYSFPDPVKSIEDFKMNSTLSKGTLSLDIHYDIDKAPPVSDLKRNHMDRWKKVKSHWKDSSFKRQACYAPSIKKIRELFEHQ</sequence>
<evidence type="ECO:0000313" key="3">
    <source>
        <dbReference type="Proteomes" id="UP001159428"/>
    </source>
</evidence>
<dbReference type="PANTHER" id="PTHR31336:SF3">
    <property type="entry name" value="PROTEIN LIN-37 HOMOLOG"/>
    <property type="match status" value="1"/>
</dbReference>
<dbReference type="AlphaFoldDB" id="A0AAU9WTV9"/>
<accession>A0AAU9WTV9</accession>
<dbReference type="PANTHER" id="PTHR31336">
    <property type="entry name" value="LIN37 HOMOLOG"/>
    <property type="match status" value="1"/>
</dbReference>
<reference evidence="2 3" key="1">
    <citation type="submission" date="2022-05" db="EMBL/GenBank/DDBJ databases">
        <authorList>
            <consortium name="Genoscope - CEA"/>
            <person name="William W."/>
        </authorList>
    </citation>
    <scope>NUCLEOTIDE SEQUENCE [LARGE SCALE GENOMIC DNA]</scope>
</reference>
<dbReference type="GO" id="GO:0017053">
    <property type="term" value="C:transcription repressor complex"/>
    <property type="evidence" value="ECO:0007669"/>
    <property type="project" value="InterPro"/>
</dbReference>
<keyword evidence="3" id="KW-1185">Reference proteome</keyword>
<feature type="region of interest" description="Disordered" evidence="1">
    <location>
        <begin position="133"/>
        <end position="176"/>
    </location>
</feature>
<dbReference type="Pfam" id="PF15306">
    <property type="entry name" value="LIN37"/>
    <property type="match status" value="1"/>
</dbReference>
<feature type="region of interest" description="Disordered" evidence="1">
    <location>
        <begin position="28"/>
        <end position="55"/>
    </location>
</feature>
<gene>
    <name evidence="2" type="ORF">PMEA_00012209</name>
</gene>
<dbReference type="GO" id="GO:0000122">
    <property type="term" value="P:negative regulation of transcription by RNA polymerase II"/>
    <property type="evidence" value="ECO:0007669"/>
    <property type="project" value="TreeGrafter"/>
</dbReference>
<evidence type="ECO:0000256" key="1">
    <source>
        <dbReference type="SAM" id="MobiDB-lite"/>
    </source>
</evidence>
<name>A0AAU9WTV9_9CNID</name>
<protein>
    <submittedName>
        <fullName evidence="2">Uncharacterized protein</fullName>
    </submittedName>
</protein>
<feature type="compositionally biased region" description="Low complexity" evidence="1">
    <location>
        <begin position="36"/>
        <end position="45"/>
    </location>
</feature>
<dbReference type="Proteomes" id="UP001159428">
    <property type="component" value="Unassembled WGS sequence"/>
</dbReference>
<dbReference type="EMBL" id="CALNXJ010000021">
    <property type="protein sequence ID" value="CAH3125664.1"/>
    <property type="molecule type" value="Genomic_DNA"/>
</dbReference>
<comment type="caution">
    <text evidence="2">The sequence shown here is derived from an EMBL/GenBank/DDBJ whole genome shotgun (WGS) entry which is preliminary data.</text>
</comment>